<evidence type="ECO:0000256" key="1">
    <source>
        <dbReference type="ARBA" id="ARBA00023015"/>
    </source>
</evidence>
<sequence length="342" mass="38926">MAQLLLDKIDVYDPELKMAQQTLISTAMLPVKQRLEFWHDSVCKHFASLEIGVHNEDLSKGLRSTLVHSEFGKLDLIQLDACRQTVQRDHRKIIADAHRQDYTLFSLQLRGIGKVEQDGRQAIVRPGEAVLFDTSRPYSFQLDEDFEKIVIRIPSETLKTLFSRPDRLCAVSINSSAPGANLLFTYIGSLISEYKTLPQNCTSAFSNALIEMIGGMLQELPESKSANDSSIKKTHLYELKRTIATELANPKLGAELLSLQLGLSISSIYRIFSHEPIPLIQYIWNSRLERCFEDLINKCYLDLSITEIAFRWGFNSSAHFSRAFKERYGITPTAHRKNNFPL</sequence>
<dbReference type="InterPro" id="IPR018060">
    <property type="entry name" value="HTH_AraC"/>
</dbReference>
<dbReference type="InterPro" id="IPR035418">
    <property type="entry name" value="AraC-bd_2"/>
</dbReference>
<comment type="caution">
    <text evidence="5">The sequence shown here is derived from an EMBL/GenBank/DDBJ whole genome shotgun (WGS) entry which is preliminary data.</text>
</comment>
<dbReference type="InterPro" id="IPR037923">
    <property type="entry name" value="HTH-like"/>
</dbReference>
<feature type="domain" description="HTH araC/xylS-type" evidence="4">
    <location>
        <begin position="237"/>
        <end position="338"/>
    </location>
</feature>
<evidence type="ECO:0000256" key="3">
    <source>
        <dbReference type="ARBA" id="ARBA00023163"/>
    </source>
</evidence>
<accession>A0A7W2L803</accession>
<dbReference type="GO" id="GO:0043565">
    <property type="term" value="F:sequence-specific DNA binding"/>
    <property type="evidence" value="ECO:0007669"/>
    <property type="project" value="InterPro"/>
</dbReference>
<organism evidence="5 6">
    <name type="scientific">Pseudomonas monteilii</name>
    <dbReference type="NCBI Taxonomy" id="76759"/>
    <lineage>
        <taxon>Bacteria</taxon>
        <taxon>Pseudomonadati</taxon>
        <taxon>Pseudomonadota</taxon>
        <taxon>Gammaproteobacteria</taxon>
        <taxon>Pseudomonadales</taxon>
        <taxon>Pseudomonadaceae</taxon>
        <taxon>Pseudomonas</taxon>
    </lineage>
</organism>
<evidence type="ECO:0000313" key="5">
    <source>
        <dbReference type="EMBL" id="MVF52304.1"/>
    </source>
</evidence>
<evidence type="ECO:0000259" key="4">
    <source>
        <dbReference type="PROSITE" id="PS01124"/>
    </source>
</evidence>
<name>A0A7W2L803_9PSED</name>
<dbReference type="InterPro" id="IPR009057">
    <property type="entry name" value="Homeodomain-like_sf"/>
</dbReference>
<dbReference type="RefSeq" id="WP_156867999.1">
    <property type="nucleotide sequence ID" value="NZ_JACGDB010000001.1"/>
</dbReference>
<dbReference type="PRINTS" id="PR00032">
    <property type="entry name" value="HTHARAC"/>
</dbReference>
<protein>
    <submittedName>
        <fullName evidence="5">Helix-turn-helix domain-containing protein</fullName>
    </submittedName>
</protein>
<evidence type="ECO:0000256" key="2">
    <source>
        <dbReference type="ARBA" id="ARBA00023125"/>
    </source>
</evidence>
<dbReference type="PANTHER" id="PTHR43280:SF31">
    <property type="entry name" value="TRANSCRIPTIONAL REGULATORY PROTEIN"/>
    <property type="match status" value="1"/>
</dbReference>
<dbReference type="PANTHER" id="PTHR43280">
    <property type="entry name" value="ARAC-FAMILY TRANSCRIPTIONAL REGULATOR"/>
    <property type="match status" value="1"/>
</dbReference>
<reference evidence="5 6" key="1">
    <citation type="submission" date="2019-10" db="EMBL/GenBank/DDBJ databases">
        <title>XDR Pseudomonas monteilii producing IMP-16 from LCR.</title>
        <authorList>
            <person name="Ballaben A."/>
            <person name="Doi Y."/>
        </authorList>
    </citation>
    <scope>NUCLEOTIDE SEQUENCE [LARGE SCALE GENOMIC DNA]</scope>
    <source>
        <strain evidence="5 6">597/14</strain>
    </source>
</reference>
<dbReference type="Pfam" id="PF12833">
    <property type="entry name" value="HTH_18"/>
    <property type="match status" value="1"/>
</dbReference>
<dbReference type="Pfam" id="PF14525">
    <property type="entry name" value="AraC_binding_2"/>
    <property type="match status" value="1"/>
</dbReference>
<dbReference type="AlphaFoldDB" id="A0A7W2L803"/>
<dbReference type="PROSITE" id="PS01124">
    <property type="entry name" value="HTH_ARAC_FAMILY_2"/>
    <property type="match status" value="1"/>
</dbReference>
<dbReference type="SUPFAM" id="SSF51215">
    <property type="entry name" value="Regulatory protein AraC"/>
    <property type="match status" value="1"/>
</dbReference>
<dbReference type="EMBL" id="WEIK01000028">
    <property type="protein sequence ID" value="MVF52304.1"/>
    <property type="molecule type" value="Genomic_DNA"/>
</dbReference>
<proteinExistence type="predicted"/>
<keyword evidence="2" id="KW-0238">DNA-binding</keyword>
<evidence type="ECO:0000313" key="6">
    <source>
        <dbReference type="Proteomes" id="UP000440965"/>
    </source>
</evidence>
<dbReference type="SMART" id="SM00342">
    <property type="entry name" value="HTH_ARAC"/>
    <property type="match status" value="1"/>
</dbReference>
<dbReference type="GO" id="GO:0003700">
    <property type="term" value="F:DNA-binding transcription factor activity"/>
    <property type="evidence" value="ECO:0007669"/>
    <property type="project" value="InterPro"/>
</dbReference>
<keyword evidence="3" id="KW-0804">Transcription</keyword>
<gene>
    <name evidence="5" type="ORF">F9Z43_23975</name>
</gene>
<dbReference type="Gene3D" id="1.10.10.60">
    <property type="entry name" value="Homeodomain-like"/>
    <property type="match status" value="1"/>
</dbReference>
<dbReference type="Proteomes" id="UP000440965">
    <property type="component" value="Unassembled WGS sequence"/>
</dbReference>
<dbReference type="SUPFAM" id="SSF46689">
    <property type="entry name" value="Homeodomain-like"/>
    <property type="match status" value="1"/>
</dbReference>
<dbReference type="InterPro" id="IPR020449">
    <property type="entry name" value="Tscrpt_reg_AraC-type_HTH"/>
</dbReference>
<keyword evidence="1" id="KW-0805">Transcription regulation</keyword>